<dbReference type="Proteomes" id="UP000239698">
    <property type="component" value="Unassembled WGS sequence"/>
</dbReference>
<evidence type="ECO:0000313" key="2">
    <source>
        <dbReference type="Proteomes" id="UP000239698"/>
    </source>
</evidence>
<proteinExistence type="predicted"/>
<comment type="caution">
    <text evidence="1">The sequence shown here is derived from an EMBL/GenBank/DDBJ whole genome shotgun (WGS) entry which is preliminary data.</text>
</comment>
<reference evidence="1 2" key="1">
    <citation type="submission" date="2018-02" db="EMBL/GenBank/DDBJ databases">
        <title>Bacteriophage NCPPB3778 and a type I-E CRISPR drive the evolution of the US Biological Select Agent, Rathayibacter toxicus.</title>
        <authorList>
            <person name="Davis E.W.II."/>
            <person name="Tabima J.F."/>
            <person name="Weisberg A.J."/>
            <person name="Lopes L.D."/>
            <person name="Wiseman M.S."/>
            <person name="Wiseman M.S."/>
            <person name="Pupko T."/>
            <person name="Belcher M.S."/>
            <person name="Sechler A.J."/>
            <person name="Tancos M.A."/>
            <person name="Schroeder B.K."/>
            <person name="Murray T.D."/>
            <person name="Luster D.G."/>
            <person name="Schneider W.L."/>
            <person name="Rogers E."/>
            <person name="Andreote F.D."/>
            <person name="Grunwald N.J."/>
            <person name="Putnam M.L."/>
            <person name="Chang J.H."/>
        </authorList>
    </citation>
    <scope>NUCLEOTIDE SEQUENCE [LARGE SCALE GENOMIC DNA]</scope>
    <source>
        <strain evidence="1 2">AY1D6</strain>
    </source>
</reference>
<keyword evidence="2" id="KW-1185">Reference proteome</keyword>
<accession>A0ABX5AB20</accession>
<evidence type="ECO:0000313" key="1">
    <source>
        <dbReference type="EMBL" id="PPH76404.1"/>
    </source>
</evidence>
<dbReference type="EMBL" id="PSVT01000017">
    <property type="protein sequence ID" value="PPH76404.1"/>
    <property type="molecule type" value="Genomic_DNA"/>
</dbReference>
<organism evidence="1 2">
    <name type="scientific">Rathayibacter rathayi</name>
    <name type="common">Corynebacterium rathayi</name>
    <dbReference type="NCBI Taxonomy" id="33887"/>
    <lineage>
        <taxon>Bacteria</taxon>
        <taxon>Bacillati</taxon>
        <taxon>Actinomycetota</taxon>
        <taxon>Actinomycetes</taxon>
        <taxon>Micrococcales</taxon>
        <taxon>Microbacteriaceae</taxon>
        <taxon>Rathayibacter</taxon>
    </lineage>
</organism>
<gene>
    <name evidence="1" type="ORF">C5C40_09275</name>
</gene>
<sequence>MLMLGLVTGAIFFRFFPGFGIGTSIADTFGTTGGDGGLIPFTTQEKFLRAPAESSRTGGPADVHPSL</sequence>
<protein>
    <submittedName>
        <fullName evidence="1">Uncharacterized protein</fullName>
    </submittedName>
</protein>
<name>A0ABX5AB20_RATRA</name>